<organism evidence="1 2">
    <name type="scientific">Adineta ricciae</name>
    <name type="common">Rotifer</name>
    <dbReference type="NCBI Taxonomy" id="249248"/>
    <lineage>
        <taxon>Eukaryota</taxon>
        <taxon>Metazoa</taxon>
        <taxon>Spiralia</taxon>
        <taxon>Gnathifera</taxon>
        <taxon>Rotifera</taxon>
        <taxon>Eurotatoria</taxon>
        <taxon>Bdelloidea</taxon>
        <taxon>Adinetida</taxon>
        <taxon>Adinetidae</taxon>
        <taxon>Adineta</taxon>
    </lineage>
</organism>
<evidence type="ECO:0000313" key="2">
    <source>
        <dbReference type="Proteomes" id="UP000663852"/>
    </source>
</evidence>
<proteinExistence type="predicted"/>
<comment type="caution">
    <text evidence="1">The sequence shown here is derived from an EMBL/GenBank/DDBJ whole genome shotgun (WGS) entry which is preliminary data.</text>
</comment>
<dbReference type="OrthoDB" id="769138at2759"/>
<gene>
    <name evidence="1" type="ORF">EDS130_LOCUS46261</name>
</gene>
<dbReference type="Proteomes" id="UP000663852">
    <property type="component" value="Unassembled WGS sequence"/>
</dbReference>
<protein>
    <submittedName>
        <fullName evidence="1">Uncharacterized protein</fullName>
    </submittedName>
</protein>
<name>A0A815XB14_ADIRI</name>
<dbReference type="AlphaFoldDB" id="A0A815XB14"/>
<dbReference type="EMBL" id="CAJNOJ010001837">
    <property type="protein sequence ID" value="CAF1555249.1"/>
    <property type="molecule type" value="Genomic_DNA"/>
</dbReference>
<sequence length="79" mass="9063">MGVVIVGLRTAGQTINSLTSTLERLCEKEQRTWKERIFNQMRLDEVNSSQRNHASLWLRKVAVSMHFGIDTYALSVDLL</sequence>
<reference evidence="1" key="1">
    <citation type="submission" date="2021-02" db="EMBL/GenBank/DDBJ databases">
        <authorList>
            <person name="Nowell W R."/>
        </authorList>
    </citation>
    <scope>NUCLEOTIDE SEQUENCE</scope>
</reference>
<evidence type="ECO:0000313" key="1">
    <source>
        <dbReference type="EMBL" id="CAF1555249.1"/>
    </source>
</evidence>
<accession>A0A815XB14</accession>
<feature type="non-terminal residue" evidence="1">
    <location>
        <position position="79"/>
    </location>
</feature>